<protein>
    <submittedName>
        <fullName evidence="1">Uncharacterized protein</fullName>
    </submittedName>
</protein>
<keyword evidence="2" id="KW-1185">Reference proteome</keyword>
<dbReference type="EMBL" id="JASBWU010000001">
    <property type="protein sequence ID" value="KAJ9125136.1"/>
    <property type="molecule type" value="Genomic_DNA"/>
</dbReference>
<comment type="caution">
    <text evidence="1">The sequence shown here is derived from an EMBL/GenBank/DDBJ whole genome shotgun (WGS) entry which is preliminary data.</text>
</comment>
<accession>A0ACC2XNC8</accession>
<evidence type="ECO:0000313" key="2">
    <source>
        <dbReference type="Proteomes" id="UP001243375"/>
    </source>
</evidence>
<reference evidence="1" key="1">
    <citation type="submission" date="2023-04" db="EMBL/GenBank/DDBJ databases">
        <title>Draft Genome sequencing of Naganishia species isolated from polar environments using Oxford Nanopore Technology.</title>
        <authorList>
            <person name="Leo P."/>
            <person name="Venkateswaran K."/>
        </authorList>
    </citation>
    <scope>NUCLEOTIDE SEQUENCE</scope>
    <source>
        <strain evidence="1">MNA-CCFEE 5425</strain>
    </source>
</reference>
<proteinExistence type="predicted"/>
<name>A0ACC2XNC8_9TREE</name>
<organism evidence="1 2">
    <name type="scientific">Naganishia vaughanmartiniae</name>
    <dbReference type="NCBI Taxonomy" id="1424756"/>
    <lineage>
        <taxon>Eukaryota</taxon>
        <taxon>Fungi</taxon>
        <taxon>Dikarya</taxon>
        <taxon>Basidiomycota</taxon>
        <taxon>Agaricomycotina</taxon>
        <taxon>Tremellomycetes</taxon>
        <taxon>Filobasidiales</taxon>
        <taxon>Filobasidiaceae</taxon>
        <taxon>Naganishia</taxon>
    </lineage>
</organism>
<gene>
    <name evidence="1" type="ORF">QFC22_000090</name>
</gene>
<dbReference type="Proteomes" id="UP001243375">
    <property type="component" value="Unassembled WGS sequence"/>
</dbReference>
<sequence>MRVAYCLLKVIYIPQFSLKFDKRSWVETQFSHLTPPPPLHTSQCFDISRIERETLYNWTEAQVLPRRRQVNAGTGMNIDMTCYGAAKLVQPVDVDVGYDYPTPGWMPVGPIPHDEEARHESQKNARSLLGNDMGYDDRHVLPQLRVLNYHTYWRTDLLPFSERQAFTIQAFLATQPLTTSRLIMWTNSATILSSTPPLAALVAKFPHNIQIRQVDFPVLIKGTALEGNAVVQGEELYDQKGWIDGDAVRLLVLYNYGGVWVDMDQVLTRDLRPLVEHEFLSQWDCEGKRSISAQPVCHLN</sequence>
<evidence type="ECO:0000313" key="1">
    <source>
        <dbReference type="EMBL" id="KAJ9125136.1"/>
    </source>
</evidence>